<name>A0A6H1ZNP1_9ZZZZ</name>
<protein>
    <submittedName>
        <fullName evidence="1">Uncharacterized protein</fullName>
    </submittedName>
</protein>
<organism evidence="1">
    <name type="scientific">viral metagenome</name>
    <dbReference type="NCBI Taxonomy" id="1070528"/>
    <lineage>
        <taxon>unclassified sequences</taxon>
        <taxon>metagenomes</taxon>
        <taxon>organismal metagenomes</taxon>
    </lineage>
</organism>
<evidence type="ECO:0000313" key="1">
    <source>
        <dbReference type="EMBL" id="QJA48895.1"/>
    </source>
</evidence>
<reference evidence="1" key="1">
    <citation type="submission" date="2020-03" db="EMBL/GenBank/DDBJ databases">
        <title>The deep terrestrial virosphere.</title>
        <authorList>
            <person name="Holmfeldt K."/>
            <person name="Nilsson E."/>
            <person name="Simone D."/>
            <person name="Lopez-Fernandez M."/>
            <person name="Wu X."/>
            <person name="de Brujin I."/>
            <person name="Lundin D."/>
            <person name="Andersson A."/>
            <person name="Bertilsson S."/>
            <person name="Dopson M."/>
        </authorList>
    </citation>
    <scope>NUCLEOTIDE SEQUENCE</scope>
    <source>
        <strain evidence="1">TM448A01190</strain>
    </source>
</reference>
<accession>A0A6H1ZNP1</accession>
<dbReference type="AlphaFoldDB" id="A0A6H1ZNP1"/>
<dbReference type="EMBL" id="MT144108">
    <property type="protein sequence ID" value="QJA48895.1"/>
    <property type="molecule type" value="Genomic_DNA"/>
</dbReference>
<proteinExistence type="predicted"/>
<sequence>MSRLNAAGSSITDIIGVKPAVALDGGTPRVWKFPELGAETFKAGQMVSLSGAAATRVGLTAAVTDASGFGIVGFAAQNAAGAASTLIGVYIATPDIFFVGNVYHATSALAQTAALDVGKAYGLTTLSGKTSVDKGKTDASTTMCRVVGFHGQDVVPSFYGKVYFKVMSRHCQLDNNINIGLSGMSMALLV</sequence>
<gene>
    <name evidence="1" type="ORF">TM448A01190_0007</name>
</gene>